<organism evidence="1">
    <name type="scientific">viral metagenome</name>
    <dbReference type="NCBI Taxonomy" id="1070528"/>
    <lineage>
        <taxon>unclassified sequences</taxon>
        <taxon>metagenomes</taxon>
        <taxon>organismal metagenomes</taxon>
    </lineage>
</organism>
<sequence>MTLPDLPEEIIDLILSYAPDFHPNLLKCHLELLENRPCYYKRVHAGFKPGISDSSTWHNFPKRNHTINVQFQTFNGEPYTFPLTLHAIEITPERPPNDRYWHSRDMNLYYGWAKMTDRDFWNTVTKANLLHDTFSPGYY</sequence>
<dbReference type="AlphaFoldDB" id="A0A6C0C1L2"/>
<accession>A0A6C0C1L2</accession>
<dbReference type="EMBL" id="MN739319">
    <property type="protein sequence ID" value="QHS98575.1"/>
    <property type="molecule type" value="Genomic_DNA"/>
</dbReference>
<name>A0A6C0C1L2_9ZZZZ</name>
<proteinExistence type="predicted"/>
<evidence type="ECO:0000313" key="1">
    <source>
        <dbReference type="EMBL" id="QHS98575.1"/>
    </source>
</evidence>
<reference evidence="1" key="1">
    <citation type="journal article" date="2020" name="Nature">
        <title>Giant virus diversity and host interactions through global metagenomics.</title>
        <authorList>
            <person name="Schulz F."/>
            <person name="Roux S."/>
            <person name="Paez-Espino D."/>
            <person name="Jungbluth S."/>
            <person name="Walsh D.A."/>
            <person name="Denef V.J."/>
            <person name="McMahon K.D."/>
            <person name="Konstantinidis K.T."/>
            <person name="Eloe-Fadrosh E.A."/>
            <person name="Kyrpides N.C."/>
            <person name="Woyke T."/>
        </authorList>
    </citation>
    <scope>NUCLEOTIDE SEQUENCE</scope>
    <source>
        <strain evidence="1">GVMAG-M-3300020185-18</strain>
    </source>
</reference>
<protein>
    <submittedName>
        <fullName evidence="1">Uncharacterized protein</fullName>
    </submittedName>
</protein>